<evidence type="ECO:0000313" key="10">
    <source>
        <dbReference type="EMBL" id="RDI44547.1"/>
    </source>
</evidence>
<dbReference type="RefSeq" id="WP_114834222.1">
    <property type="nucleotide sequence ID" value="NZ_LR699114.1"/>
</dbReference>
<evidence type="ECO:0000256" key="2">
    <source>
        <dbReference type="ARBA" id="ARBA00006236"/>
    </source>
</evidence>
<keyword evidence="11" id="KW-1185">Reference proteome</keyword>
<feature type="transmembrane region" description="Helical" evidence="8">
    <location>
        <begin position="373"/>
        <end position="392"/>
    </location>
</feature>
<keyword evidence="7 8" id="KW-0472">Membrane</keyword>
<comment type="subcellular location">
    <subcellularLocation>
        <location evidence="8">Cell inner membrane</location>
        <topology evidence="8">Multi-pass membrane protein</topology>
    </subcellularLocation>
    <subcellularLocation>
        <location evidence="1">Cell membrane</location>
        <topology evidence="1">Multi-pass membrane protein</topology>
    </subcellularLocation>
</comment>
<dbReference type="Pfam" id="PF07690">
    <property type="entry name" value="MFS_1"/>
    <property type="match status" value="1"/>
</dbReference>
<dbReference type="PANTHER" id="PTHR23502:SF132">
    <property type="entry name" value="POLYAMINE TRANSPORTER 2-RELATED"/>
    <property type="match status" value="1"/>
</dbReference>
<feature type="transmembrane region" description="Helical" evidence="8">
    <location>
        <begin position="172"/>
        <end position="190"/>
    </location>
</feature>
<feature type="transmembrane region" description="Helical" evidence="8">
    <location>
        <begin position="52"/>
        <end position="71"/>
    </location>
</feature>
<keyword evidence="6 8" id="KW-1133">Transmembrane helix</keyword>
<sequence>MDNVRMQSLSERRKILLAVIVLLTIPISGLSVDIYVPSLPAVTDYFDIHKSLAQLTITTYILGFGFMQFFSGSISDSLGRKKPLMLSLLIYIAASIWSAHADTVYHLLILRFIQGIAVAGISVSMRAVLSDIFEGQALYKMINYMTISWSIGPIIAPAIGGYLQHYFGWQSTFYFLTIYGVIMFLLNFMYMPETIKITHPFHILNILARYKHILFHIDYFIGMICLGLLYSMIILFGIVAPFLIQDVLRYSAVDFGHIALLMGLAWFLGNMTNRFLIAIPIDKKVKTCFWLMLITTFVMFLLAMEGPFIYFIIIPTFVLLYLGGLVFPNFYAKNLALFPEAAATANALMSAFMVLIASGTSAVGTLLKANTQMPLTLAYMAITLIALLAYYLSVYHHHKKG</sequence>
<feature type="transmembrane region" description="Helical" evidence="8">
    <location>
        <begin position="310"/>
        <end position="331"/>
    </location>
</feature>
<dbReference type="PANTHER" id="PTHR23502">
    <property type="entry name" value="MAJOR FACILITATOR SUPERFAMILY"/>
    <property type="match status" value="1"/>
</dbReference>
<evidence type="ECO:0000256" key="1">
    <source>
        <dbReference type="ARBA" id="ARBA00004651"/>
    </source>
</evidence>
<keyword evidence="3 8" id="KW-0813">Transport</keyword>
<feature type="transmembrane region" description="Helical" evidence="8">
    <location>
        <begin position="343"/>
        <end position="367"/>
    </location>
</feature>
<accession>A0A370GLL9</accession>
<feature type="transmembrane region" description="Helical" evidence="8">
    <location>
        <begin position="141"/>
        <end position="160"/>
    </location>
</feature>
<evidence type="ECO:0000256" key="5">
    <source>
        <dbReference type="ARBA" id="ARBA00022692"/>
    </source>
</evidence>
<evidence type="ECO:0000259" key="9">
    <source>
        <dbReference type="PROSITE" id="PS50850"/>
    </source>
</evidence>
<dbReference type="PROSITE" id="PS50850">
    <property type="entry name" value="MFS"/>
    <property type="match status" value="1"/>
</dbReference>
<keyword evidence="5 8" id="KW-0812">Transmembrane</keyword>
<evidence type="ECO:0000256" key="3">
    <source>
        <dbReference type="ARBA" id="ARBA00022448"/>
    </source>
</evidence>
<evidence type="ECO:0000256" key="4">
    <source>
        <dbReference type="ARBA" id="ARBA00022475"/>
    </source>
</evidence>
<dbReference type="Proteomes" id="UP000254720">
    <property type="component" value="Unassembled WGS sequence"/>
</dbReference>
<dbReference type="OrthoDB" id="9814303at2"/>
<dbReference type="GO" id="GO:0015385">
    <property type="term" value="F:sodium:proton antiporter activity"/>
    <property type="evidence" value="ECO:0007669"/>
    <property type="project" value="TreeGrafter"/>
</dbReference>
<dbReference type="PRINTS" id="PR01035">
    <property type="entry name" value="TCRTETA"/>
</dbReference>
<dbReference type="GO" id="GO:0042910">
    <property type="term" value="F:xenobiotic transmembrane transporter activity"/>
    <property type="evidence" value="ECO:0007669"/>
    <property type="project" value="InterPro"/>
</dbReference>
<dbReference type="InterPro" id="IPR004812">
    <property type="entry name" value="Efflux_drug-R_Bcr/CmlA"/>
</dbReference>
<dbReference type="InterPro" id="IPR011701">
    <property type="entry name" value="MFS"/>
</dbReference>
<dbReference type="InterPro" id="IPR001958">
    <property type="entry name" value="Tet-R_TetA/multi-R_MdtG-like"/>
</dbReference>
<comment type="caution">
    <text evidence="10">The sequence shown here is derived from an EMBL/GenBank/DDBJ whole genome shotgun (WGS) entry which is preliminary data.</text>
</comment>
<keyword evidence="4" id="KW-1003">Cell membrane</keyword>
<dbReference type="GO" id="GO:1990961">
    <property type="term" value="P:xenobiotic detoxification by transmembrane export across the plasma membrane"/>
    <property type="evidence" value="ECO:0007669"/>
    <property type="project" value="InterPro"/>
</dbReference>
<keyword evidence="8" id="KW-0997">Cell inner membrane</keyword>
<dbReference type="Gene3D" id="1.20.1720.10">
    <property type="entry name" value="Multidrug resistance protein D"/>
    <property type="match status" value="1"/>
</dbReference>
<dbReference type="CDD" id="cd17320">
    <property type="entry name" value="MFS_MdfA_MDR_like"/>
    <property type="match status" value="1"/>
</dbReference>
<feature type="transmembrane region" description="Helical" evidence="8">
    <location>
        <begin position="107"/>
        <end position="129"/>
    </location>
</feature>
<evidence type="ECO:0000256" key="6">
    <source>
        <dbReference type="ARBA" id="ARBA00022989"/>
    </source>
</evidence>
<comment type="similarity">
    <text evidence="2 8">Belongs to the major facilitator superfamily. Bcr/CmlA family.</text>
</comment>
<dbReference type="AlphaFoldDB" id="A0A370GLL9"/>
<protein>
    <recommendedName>
        <fullName evidence="8">Bcr/CflA family efflux transporter</fullName>
    </recommendedName>
</protein>
<dbReference type="InterPro" id="IPR036259">
    <property type="entry name" value="MFS_trans_sf"/>
</dbReference>
<proteinExistence type="inferred from homology"/>
<evidence type="ECO:0000256" key="7">
    <source>
        <dbReference type="ARBA" id="ARBA00023136"/>
    </source>
</evidence>
<dbReference type="NCBIfam" id="TIGR00710">
    <property type="entry name" value="efflux_Bcr_CflA"/>
    <property type="match status" value="1"/>
</dbReference>
<name>A0A370GLL9_9COXI</name>
<dbReference type="InterPro" id="IPR020846">
    <property type="entry name" value="MFS_dom"/>
</dbReference>
<feature type="domain" description="Major facilitator superfamily (MFS) profile" evidence="9">
    <location>
        <begin position="17"/>
        <end position="398"/>
    </location>
</feature>
<evidence type="ECO:0000313" key="11">
    <source>
        <dbReference type="Proteomes" id="UP000254720"/>
    </source>
</evidence>
<feature type="transmembrane region" description="Helical" evidence="8">
    <location>
        <begin position="250"/>
        <end position="268"/>
    </location>
</feature>
<organism evidence="10 11">
    <name type="scientific">Aquicella lusitana</name>
    <dbReference type="NCBI Taxonomy" id="254246"/>
    <lineage>
        <taxon>Bacteria</taxon>
        <taxon>Pseudomonadati</taxon>
        <taxon>Pseudomonadota</taxon>
        <taxon>Gammaproteobacteria</taxon>
        <taxon>Legionellales</taxon>
        <taxon>Coxiellaceae</taxon>
        <taxon>Aquicella</taxon>
    </lineage>
</organism>
<dbReference type="SUPFAM" id="SSF103473">
    <property type="entry name" value="MFS general substrate transporter"/>
    <property type="match status" value="1"/>
</dbReference>
<reference evidence="10 11" key="1">
    <citation type="submission" date="2018-07" db="EMBL/GenBank/DDBJ databases">
        <title>Genomic Encyclopedia of Type Strains, Phase IV (KMG-IV): sequencing the most valuable type-strain genomes for metagenomic binning, comparative biology and taxonomic classification.</title>
        <authorList>
            <person name="Goeker M."/>
        </authorList>
    </citation>
    <scope>NUCLEOTIDE SEQUENCE [LARGE SCALE GENOMIC DNA]</scope>
    <source>
        <strain evidence="10 11">DSM 16500</strain>
    </source>
</reference>
<feature type="transmembrane region" description="Helical" evidence="8">
    <location>
        <begin position="219"/>
        <end position="244"/>
    </location>
</feature>
<gene>
    <name evidence="10" type="ORF">C8D86_10929</name>
</gene>
<dbReference type="EMBL" id="QQAX01000009">
    <property type="protein sequence ID" value="RDI44547.1"/>
    <property type="molecule type" value="Genomic_DNA"/>
</dbReference>
<dbReference type="GO" id="GO:0005886">
    <property type="term" value="C:plasma membrane"/>
    <property type="evidence" value="ECO:0007669"/>
    <property type="project" value="UniProtKB-SubCell"/>
</dbReference>
<feature type="transmembrane region" description="Helical" evidence="8">
    <location>
        <begin position="83"/>
        <end position="101"/>
    </location>
</feature>
<feature type="transmembrane region" description="Helical" evidence="8">
    <location>
        <begin position="15"/>
        <end position="32"/>
    </location>
</feature>
<evidence type="ECO:0000256" key="8">
    <source>
        <dbReference type="RuleBase" id="RU365088"/>
    </source>
</evidence>
<feature type="transmembrane region" description="Helical" evidence="8">
    <location>
        <begin position="288"/>
        <end position="304"/>
    </location>
</feature>